<reference evidence="1 2" key="1">
    <citation type="submission" date="2013-06" db="EMBL/GenBank/DDBJ databases">
        <title>Complete genome sequence of Paenibacillus mucilaginosus K02.</title>
        <authorList>
            <person name="Xiao B."/>
            <person name="Sun L."/>
            <person name="Xiao L."/>
            <person name="Lian B."/>
        </authorList>
    </citation>
    <scope>NUCLEOTIDE SEQUENCE [LARGE SCALE GENOMIC DNA]</scope>
    <source>
        <strain evidence="1 2">K02</strain>
    </source>
</reference>
<dbReference type="Proteomes" id="UP000007392">
    <property type="component" value="Chromosome"/>
</dbReference>
<protein>
    <submittedName>
        <fullName evidence="1">Uncharacterized protein</fullName>
    </submittedName>
</protein>
<dbReference type="RefSeq" id="WP_014650994.1">
    <property type="nucleotide sequence ID" value="NC_017672.3"/>
</dbReference>
<evidence type="ECO:0000313" key="2">
    <source>
        <dbReference type="Proteomes" id="UP000007392"/>
    </source>
</evidence>
<dbReference type="AlphaFoldDB" id="I0BJB0"/>
<organism evidence="1 2">
    <name type="scientific">Paenibacillus mucilaginosus K02</name>
    <dbReference type="NCBI Taxonomy" id="997761"/>
    <lineage>
        <taxon>Bacteria</taxon>
        <taxon>Bacillati</taxon>
        <taxon>Bacillota</taxon>
        <taxon>Bacilli</taxon>
        <taxon>Bacillales</taxon>
        <taxon>Paenibacillaceae</taxon>
        <taxon>Paenibacillus</taxon>
    </lineage>
</organism>
<accession>I0BJB0</accession>
<proteinExistence type="predicted"/>
<dbReference type="KEGG" id="pmw:B2K_17315"/>
<evidence type="ECO:0000313" key="1">
    <source>
        <dbReference type="EMBL" id="AFH62457.1"/>
    </source>
</evidence>
<gene>
    <name evidence="1" type="ORF">B2K_17315</name>
</gene>
<name>I0BJB0_9BACL</name>
<dbReference type="HOGENOM" id="CLU_144049_0_0_9"/>
<dbReference type="EMBL" id="CP003422">
    <property type="protein sequence ID" value="AFH62457.1"/>
    <property type="molecule type" value="Genomic_DNA"/>
</dbReference>
<sequence>MFSQKSFIIQNRGNDMSLIPLRVPMGFAVCFNKFSDVDPIPCKTGDGFIENWEYFTEDILQIAMMKIVDGNWVLPKFDKLIIDLGWYPDSHITGQYRLIQVNESWEVIREKYSKDRHEIKDTIEAWMKNPIVS</sequence>